<dbReference type="Proteomes" id="UP001341840">
    <property type="component" value="Unassembled WGS sequence"/>
</dbReference>
<evidence type="ECO:0000256" key="1">
    <source>
        <dbReference type="SAM" id="MobiDB-lite"/>
    </source>
</evidence>
<accession>A0ABU6S250</accession>
<name>A0ABU6S250_9FABA</name>
<feature type="compositionally biased region" description="Low complexity" evidence="1">
    <location>
        <begin position="1"/>
        <end position="17"/>
    </location>
</feature>
<evidence type="ECO:0000313" key="3">
    <source>
        <dbReference type="Proteomes" id="UP001341840"/>
    </source>
</evidence>
<dbReference type="PANTHER" id="PTHR36746">
    <property type="entry name" value="BNAC04G51760D PROTEIN"/>
    <property type="match status" value="1"/>
</dbReference>
<proteinExistence type="predicted"/>
<dbReference type="PANTHER" id="PTHR36746:SF3">
    <property type="entry name" value="DUF4005 DOMAIN-CONTAINING PROTEIN"/>
    <property type="match status" value="1"/>
</dbReference>
<keyword evidence="3" id="KW-1185">Reference proteome</keyword>
<dbReference type="EMBL" id="JASCZI010060417">
    <property type="protein sequence ID" value="MED6130481.1"/>
    <property type="molecule type" value="Genomic_DNA"/>
</dbReference>
<evidence type="ECO:0000313" key="2">
    <source>
        <dbReference type="EMBL" id="MED6130481.1"/>
    </source>
</evidence>
<protein>
    <submittedName>
        <fullName evidence="2">Uncharacterized protein</fullName>
    </submittedName>
</protein>
<gene>
    <name evidence="2" type="ORF">PIB30_000980</name>
</gene>
<feature type="region of interest" description="Disordered" evidence="1">
    <location>
        <begin position="1"/>
        <end position="27"/>
    </location>
</feature>
<comment type="caution">
    <text evidence="2">The sequence shown here is derived from an EMBL/GenBank/DDBJ whole genome shotgun (WGS) entry which is preliminary data.</text>
</comment>
<sequence>MGCGNSKSCSSPKSNNKVHGHYSSTTNYGYLYPSSTQAYYDPSTRQRTAFRNDDNNNSTRRRVMYNSEEQNDDTFDEYIQRAGQKIRTGDDYGSSNIIIDPEFISNTTSTDEPADYLANDNYDQQFSDFIQIAKKKLRTTSRVGKNGSFRRG</sequence>
<organism evidence="2 3">
    <name type="scientific">Stylosanthes scabra</name>
    <dbReference type="NCBI Taxonomy" id="79078"/>
    <lineage>
        <taxon>Eukaryota</taxon>
        <taxon>Viridiplantae</taxon>
        <taxon>Streptophyta</taxon>
        <taxon>Embryophyta</taxon>
        <taxon>Tracheophyta</taxon>
        <taxon>Spermatophyta</taxon>
        <taxon>Magnoliopsida</taxon>
        <taxon>eudicotyledons</taxon>
        <taxon>Gunneridae</taxon>
        <taxon>Pentapetalae</taxon>
        <taxon>rosids</taxon>
        <taxon>fabids</taxon>
        <taxon>Fabales</taxon>
        <taxon>Fabaceae</taxon>
        <taxon>Papilionoideae</taxon>
        <taxon>50 kb inversion clade</taxon>
        <taxon>dalbergioids sensu lato</taxon>
        <taxon>Dalbergieae</taxon>
        <taxon>Pterocarpus clade</taxon>
        <taxon>Stylosanthes</taxon>
    </lineage>
</organism>
<reference evidence="2 3" key="1">
    <citation type="journal article" date="2023" name="Plants (Basel)">
        <title>Bridging the Gap: Combining Genomics and Transcriptomics Approaches to Understand Stylosanthes scabra, an Orphan Legume from the Brazilian Caatinga.</title>
        <authorList>
            <person name="Ferreira-Neto J.R.C."/>
            <person name="da Silva M.D."/>
            <person name="Binneck E."/>
            <person name="de Melo N.F."/>
            <person name="da Silva R.H."/>
            <person name="de Melo A.L.T.M."/>
            <person name="Pandolfi V."/>
            <person name="Bustamante F.O."/>
            <person name="Brasileiro-Vidal A.C."/>
            <person name="Benko-Iseppon A.M."/>
        </authorList>
    </citation>
    <scope>NUCLEOTIDE SEQUENCE [LARGE SCALE GENOMIC DNA]</scope>
    <source>
        <tissue evidence="2">Leaves</tissue>
    </source>
</reference>